<feature type="transmembrane region" description="Helical" evidence="10">
    <location>
        <begin position="1068"/>
        <end position="1085"/>
    </location>
</feature>
<dbReference type="PROSITE" id="PS50893">
    <property type="entry name" value="ABC_TRANSPORTER_2"/>
    <property type="match status" value="2"/>
</dbReference>
<dbReference type="Pfam" id="PF06422">
    <property type="entry name" value="PDR_CDR"/>
    <property type="match status" value="1"/>
</dbReference>
<feature type="transmembrane region" description="Helical" evidence="10">
    <location>
        <begin position="1203"/>
        <end position="1225"/>
    </location>
</feature>
<keyword evidence="4 10" id="KW-0812">Transmembrane</keyword>
<comment type="subcellular location">
    <subcellularLocation>
        <location evidence="1">Membrane</location>
        <topology evidence="1">Multi-pass membrane protein</topology>
    </subcellularLocation>
</comment>
<dbReference type="Pfam" id="PF00005">
    <property type="entry name" value="ABC_tran"/>
    <property type="match status" value="2"/>
</dbReference>
<keyword evidence="13" id="KW-1185">Reference proteome</keyword>
<evidence type="ECO:0000256" key="6">
    <source>
        <dbReference type="ARBA" id="ARBA00022840"/>
    </source>
</evidence>
<evidence type="ECO:0000256" key="2">
    <source>
        <dbReference type="ARBA" id="ARBA00006012"/>
    </source>
</evidence>
<evidence type="ECO:0000256" key="4">
    <source>
        <dbReference type="ARBA" id="ARBA00022692"/>
    </source>
</evidence>
<evidence type="ECO:0000313" key="13">
    <source>
        <dbReference type="Proteomes" id="UP001498476"/>
    </source>
</evidence>
<evidence type="ECO:0000256" key="3">
    <source>
        <dbReference type="ARBA" id="ARBA00022448"/>
    </source>
</evidence>
<dbReference type="InterPro" id="IPR010929">
    <property type="entry name" value="PDR_CDR_ABC"/>
</dbReference>
<proteinExistence type="inferred from homology"/>
<reference evidence="12 13" key="1">
    <citation type="journal article" date="2025" name="Microbiol. Resour. Announc.">
        <title>Draft genome sequences for Neonectria magnoliae and Neonectria punicea, canker pathogens of Liriodendron tulipifera and Acer saccharum in West Virginia.</title>
        <authorList>
            <person name="Petronek H.M."/>
            <person name="Kasson M.T."/>
            <person name="Metheny A.M."/>
            <person name="Stauder C.M."/>
            <person name="Lovett B."/>
            <person name="Lynch S.C."/>
            <person name="Garnas J.R."/>
            <person name="Kasson L.R."/>
            <person name="Stajich J.E."/>
        </authorList>
    </citation>
    <scope>NUCLEOTIDE SEQUENCE [LARGE SCALE GENOMIC DNA]</scope>
    <source>
        <strain evidence="12 13">NRRL 64653</strain>
    </source>
</reference>
<dbReference type="InterPro" id="IPR003439">
    <property type="entry name" value="ABC_transporter-like_ATP-bd"/>
</dbReference>
<dbReference type="InterPro" id="IPR034001">
    <property type="entry name" value="ABCG_PDR_1"/>
</dbReference>
<gene>
    <name evidence="12" type="ORF">QQX98_003176</name>
</gene>
<dbReference type="PROSITE" id="PS00211">
    <property type="entry name" value="ABC_TRANSPORTER_1"/>
    <property type="match status" value="1"/>
</dbReference>
<dbReference type="CDD" id="cd03232">
    <property type="entry name" value="ABCG_PDR_domain2"/>
    <property type="match status" value="1"/>
</dbReference>
<feature type="domain" description="ABC transporter" evidence="11">
    <location>
        <begin position="66"/>
        <end position="296"/>
    </location>
</feature>
<dbReference type="PANTHER" id="PTHR19241">
    <property type="entry name" value="ATP-BINDING CASSETTE TRANSPORTER"/>
    <property type="match status" value="1"/>
</dbReference>
<evidence type="ECO:0000256" key="9">
    <source>
        <dbReference type="SAM" id="MobiDB-lite"/>
    </source>
</evidence>
<keyword evidence="3" id="KW-0813">Transport</keyword>
<dbReference type="InterPro" id="IPR043926">
    <property type="entry name" value="ABCG_dom"/>
</dbReference>
<comment type="similarity">
    <text evidence="2">Belongs to the ABC transporter superfamily. ABCG family. PDR (TC 3.A.1.205) subfamily.</text>
</comment>
<feature type="domain" description="ABC transporter" evidence="11">
    <location>
        <begin position="731"/>
        <end position="975"/>
    </location>
</feature>
<dbReference type="CDD" id="cd03233">
    <property type="entry name" value="ABCG_PDR_domain1"/>
    <property type="match status" value="1"/>
</dbReference>
<evidence type="ECO:0000256" key="1">
    <source>
        <dbReference type="ARBA" id="ARBA00004141"/>
    </source>
</evidence>
<keyword evidence="5" id="KW-0547">Nucleotide-binding</keyword>
<dbReference type="Pfam" id="PF01061">
    <property type="entry name" value="ABC2_membrane"/>
    <property type="match status" value="2"/>
</dbReference>
<feature type="transmembrane region" description="Helical" evidence="10">
    <location>
        <begin position="1237"/>
        <end position="1257"/>
    </location>
</feature>
<keyword evidence="7 10" id="KW-1133">Transmembrane helix</keyword>
<sequence length="1359" mass="152076">MEKTPTTSKAHDWRLMGKLEEFQQREHAAGFKKRELGVTWSDLTVRVPDTEAAIHENCLSQFDLVSRIRRMRHRPPQQTILHHSHGCVKPGEMLLVLGRPGSGCSTLLQMVSNRRAGFPEIEGNVFFGSMTHKEAEAYRGQIIMNTEEDIFFPSLTVGQTMDFATELKAKEFLLDSLGISHTAGTKVGNEYIRGVSGGERKRVSVLECLASRASVFCWDNSTRGLDASNTLEWAKAIRAMTDVRGLSTIATLYQASNDIYNLFDQVLVLDQGAQIYYGPREEARGFMEELGFICHDGANVADFLTGVTVPTEQQIRPGYEMKFPRNADDIYQRYRHSPIYASMADRYQYPDSQLAQSRTRDFEASIDHERHSAQSQHNVSFASQVWTCIVRQYQIIGGDFATFLMKQGASLIQALVAGSLYYNAPDDSTGLFLKGGVLFWSLLYFSLGAMSEVVDSFTGRPVILKHRSFAFFHPAATCASQISADIPIVLIQITAWSLIVYFMVNLTPSAGAFFTYWLILVMNNLCSIAMFRAIGAASRTFDGASKISGYVIGAMAMTQMRPWLDWLYWLNPLAYGFEALMGNELHLKVINCAQINLIPHGEGHTDVEHQACAGIGGAKPGATVVSGDDYLASLTYRHSNVWRNFGILCAWWVFYVAVTVVATIYWSESASSGASLLIPREKLAQHHRRRVQDDESRAADQPYDSSSSGPGSLETVTDAVGHQLERSTAVFTWKNLNYTVQTPSGPRVLLENVQGWVQPGTLTALMGSSGAGKTTLLDVLAQRKTEGKIEGSILVDGRPLPISFQRSTGYCEQLDVHEPYATVREALEFSPLLRQPRDTPRQEKLKYVDVIINLLELHDLVDTLIGQPGTGHPLSVEQRKRVTIAVELVAKPKFLIFLDEPTSGLDGQSAYNTVWFLRKLTDSGQSVLVTVHQPSAQLFSQFDRLLLLARGGKTVYFGDIGRNGQAVQEYFGRYGAHCPSGVNPAEYMIDVVSGYVSDTDWNRIWLESPEHAETIKNLNAMLEAACLEQVEHDDGHEYAMPLGEQTRVVLWRMSIALFRNTGYINNKVLLHIGLGLFNGFSYWMIGDAVSDLQLRLFTVFVWMFVAPGVINQLQPLFIERRNLYDAREKKARIYSWKALVTDLTVSELPDLIICGVLYFVCWYYTVGFSSESKTAGATFFVVLIYEMLYTGMGQFIAACAPNAVFASLLNPLLVGALVSFCGILVPYQQIVAFWRYWMYYLNPTTYLVGSVLTFVIFDADVRCQDHELALFDPPLNSTCIEYLDEYLTESGANLLNPQASSACKVCPYTKGNDYLRALNFHDYSYGWKYAGIVMIFVLSSYSLVYILMKLRTKASKKAE</sequence>
<dbReference type="InterPro" id="IPR034003">
    <property type="entry name" value="ABCG_PDR_2"/>
</dbReference>
<dbReference type="Gene3D" id="3.40.50.300">
    <property type="entry name" value="P-loop containing nucleotide triphosphate hydrolases"/>
    <property type="match status" value="2"/>
</dbReference>
<feature type="transmembrane region" description="Helical" evidence="10">
    <location>
        <begin position="645"/>
        <end position="666"/>
    </location>
</feature>
<dbReference type="InterPro" id="IPR027417">
    <property type="entry name" value="P-loop_NTPase"/>
</dbReference>
<dbReference type="EMBL" id="JAZAVJ010000036">
    <property type="protein sequence ID" value="KAK7419585.1"/>
    <property type="molecule type" value="Genomic_DNA"/>
</dbReference>
<evidence type="ECO:0000313" key="12">
    <source>
        <dbReference type="EMBL" id="KAK7419585.1"/>
    </source>
</evidence>
<feature type="transmembrane region" description="Helical" evidence="10">
    <location>
        <begin position="1177"/>
        <end position="1197"/>
    </location>
</feature>
<feature type="transmembrane region" description="Helical" evidence="10">
    <location>
        <begin position="1329"/>
        <end position="1348"/>
    </location>
</feature>
<comment type="caution">
    <text evidence="12">The sequence shown here is derived from an EMBL/GenBank/DDBJ whole genome shotgun (WGS) entry which is preliminary data.</text>
</comment>
<keyword evidence="6" id="KW-0067">ATP-binding</keyword>
<feature type="transmembrane region" description="Helical" evidence="10">
    <location>
        <begin position="510"/>
        <end position="531"/>
    </location>
</feature>
<evidence type="ECO:0000256" key="7">
    <source>
        <dbReference type="ARBA" id="ARBA00022989"/>
    </source>
</evidence>
<dbReference type="SUPFAM" id="SSF52540">
    <property type="entry name" value="P-loop containing nucleoside triphosphate hydrolases"/>
    <property type="match status" value="2"/>
</dbReference>
<dbReference type="InterPro" id="IPR013525">
    <property type="entry name" value="ABC2_TM"/>
</dbReference>
<feature type="region of interest" description="Disordered" evidence="9">
    <location>
        <begin position="687"/>
        <end position="715"/>
    </location>
</feature>
<evidence type="ECO:0000256" key="8">
    <source>
        <dbReference type="ARBA" id="ARBA00023136"/>
    </source>
</evidence>
<name>A0ABR1HF81_9HYPO</name>
<evidence type="ECO:0000256" key="10">
    <source>
        <dbReference type="SAM" id="Phobius"/>
    </source>
</evidence>
<feature type="transmembrane region" description="Helical" evidence="10">
    <location>
        <begin position="1148"/>
        <end position="1165"/>
    </location>
</feature>
<evidence type="ECO:0000256" key="5">
    <source>
        <dbReference type="ARBA" id="ARBA00022741"/>
    </source>
</evidence>
<accession>A0ABR1HF81</accession>
<protein>
    <recommendedName>
        <fullName evidence="11">ABC transporter domain-containing protein</fullName>
    </recommendedName>
</protein>
<dbReference type="Pfam" id="PF19055">
    <property type="entry name" value="ABC2_membrane_7"/>
    <property type="match status" value="1"/>
</dbReference>
<dbReference type="InterPro" id="IPR017871">
    <property type="entry name" value="ABC_transporter-like_CS"/>
</dbReference>
<dbReference type="InterPro" id="IPR003593">
    <property type="entry name" value="AAA+_ATPase"/>
</dbReference>
<dbReference type="Proteomes" id="UP001498476">
    <property type="component" value="Unassembled WGS sequence"/>
</dbReference>
<dbReference type="SMART" id="SM00382">
    <property type="entry name" value="AAA"/>
    <property type="match status" value="2"/>
</dbReference>
<evidence type="ECO:0000259" key="11">
    <source>
        <dbReference type="PROSITE" id="PS50893"/>
    </source>
</evidence>
<organism evidence="12 13">
    <name type="scientific">Neonectria punicea</name>
    <dbReference type="NCBI Taxonomy" id="979145"/>
    <lineage>
        <taxon>Eukaryota</taxon>
        <taxon>Fungi</taxon>
        <taxon>Dikarya</taxon>
        <taxon>Ascomycota</taxon>
        <taxon>Pezizomycotina</taxon>
        <taxon>Sordariomycetes</taxon>
        <taxon>Hypocreomycetidae</taxon>
        <taxon>Hypocreales</taxon>
        <taxon>Nectriaceae</taxon>
        <taxon>Neonectria</taxon>
    </lineage>
</organism>
<keyword evidence="8 10" id="KW-0472">Membrane</keyword>
<feature type="transmembrane region" description="Helical" evidence="10">
    <location>
        <begin position="1092"/>
        <end position="1110"/>
    </location>
</feature>